<dbReference type="Gene3D" id="3.10.620.30">
    <property type="match status" value="1"/>
</dbReference>
<dbReference type="Pfam" id="PF06035">
    <property type="entry name" value="Peptidase_C93"/>
    <property type="match status" value="1"/>
</dbReference>
<gene>
    <name evidence="2" type="ORF">VE26_08220</name>
</gene>
<protein>
    <submittedName>
        <fullName evidence="2">Transglutaminase</fullName>
    </submittedName>
</protein>
<dbReference type="STRING" id="429727.VE26_08220"/>
<organism evidence="2 3">
    <name type="scientific">Devosia chinhatensis</name>
    <dbReference type="NCBI Taxonomy" id="429727"/>
    <lineage>
        <taxon>Bacteria</taxon>
        <taxon>Pseudomonadati</taxon>
        <taxon>Pseudomonadota</taxon>
        <taxon>Alphaproteobacteria</taxon>
        <taxon>Hyphomicrobiales</taxon>
        <taxon>Devosiaceae</taxon>
        <taxon>Devosia</taxon>
    </lineage>
</organism>
<dbReference type="Proteomes" id="UP000033649">
    <property type="component" value="Unassembled WGS sequence"/>
</dbReference>
<dbReference type="EMBL" id="JZEY01000054">
    <property type="protein sequence ID" value="KKB09820.1"/>
    <property type="molecule type" value="Genomic_DNA"/>
</dbReference>
<keyword evidence="1" id="KW-0732">Signal</keyword>
<dbReference type="PANTHER" id="PTHR39327">
    <property type="match status" value="1"/>
</dbReference>
<dbReference type="OrthoDB" id="7206808at2"/>
<keyword evidence="3" id="KW-1185">Reference proteome</keyword>
<accession>A0A0F5FML9</accession>
<proteinExistence type="predicted"/>
<name>A0A0F5FML9_9HYPH</name>
<dbReference type="InterPro" id="IPR010319">
    <property type="entry name" value="Transglutaminase-like_Cys_pept"/>
</dbReference>
<evidence type="ECO:0000313" key="3">
    <source>
        <dbReference type="Proteomes" id="UP000033649"/>
    </source>
</evidence>
<evidence type="ECO:0000256" key="1">
    <source>
        <dbReference type="SAM" id="SignalP"/>
    </source>
</evidence>
<comment type="caution">
    <text evidence="2">The sequence shown here is derived from an EMBL/GenBank/DDBJ whole genome shotgun (WGS) entry which is preliminary data.</text>
</comment>
<dbReference type="PANTHER" id="PTHR39327:SF1">
    <property type="entry name" value="BLR5470 PROTEIN"/>
    <property type="match status" value="1"/>
</dbReference>
<feature type="chain" id="PRO_5002486987" evidence="1">
    <location>
        <begin position="26"/>
        <end position="206"/>
    </location>
</feature>
<dbReference type="AlphaFoldDB" id="A0A0F5FML9"/>
<sequence>MALNSKGLLVGLVTALIALANPAAAIDFTNVAFIQTATGTTSIPVGHLEFCQSRPAECRPHDRIEPATVLNEANWQQLVSVNNYYNQTIVPVTDMELYQTEEFWTYPNGYGDCEDFALIKRRDLIAAGWHPSTLLIAVVKEANGNGHAVLIARTDRGDMVLDNQHGAIRLWSETPYKYVKRQSQAHAGQWVDMIDDRVTIVAANGN</sequence>
<evidence type="ECO:0000313" key="2">
    <source>
        <dbReference type="EMBL" id="KKB09820.1"/>
    </source>
</evidence>
<reference evidence="2 3" key="1">
    <citation type="submission" date="2015-03" db="EMBL/GenBank/DDBJ databases">
        <authorList>
            <person name="Hassan Y."/>
            <person name="Lepp D."/>
            <person name="Li X.-Z."/>
            <person name="Zhou T."/>
        </authorList>
    </citation>
    <scope>NUCLEOTIDE SEQUENCE [LARGE SCALE GENOMIC DNA]</scope>
    <source>
        <strain evidence="2 3">IPL18</strain>
    </source>
</reference>
<dbReference type="PATRIC" id="fig|429727.3.peg.1700"/>
<feature type="signal peptide" evidence="1">
    <location>
        <begin position="1"/>
        <end position="25"/>
    </location>
</feature>
<dbReference type="RefSeq" id="WP_046104511.1">
    <property type="nucleotide sequence ID" value="NZ_JZEY01000054.1"/>
</dbReference>